<protein>
    <submittedName>
        <fullName evidence="2">Uncharacterized protein</fullName>
    </submittedName>
</protein>
<dbReference type="Proteomes" id="UP001555786">
    <property type="component" value="Unassembled WGS sequence"/>
</dbReference>
<accession>A0ABV3PTX1</accession>
<proteinExistence type="predicted"/>
<keyword evidence="1" id="KW-0732">Signal</keyword>
<evidence type="ECO:0000313" key="2">
    <source>
        <dbReference type="EMBL" id="MEW9308603.1"/>
    </source>
</evidence>
<keyword evidence="3" id="KW-1185">Reference proteome</keyword>
<gene>
    <name evidence="2" type="ORF">ABXS05_23825</name>
</gene>
<evidence type="ECO:0000313" key="3">
    <source>
        <dbReference type="Proteomes" id="UP001555786"/>
    </source>
</evidence>
<feature type="signal peptide" evidence="1">
    <location>
        <begin position="1"/>
        <end position="21"/>
    </location>
</feature>
<reference evidence="2 3" key="1">
    <citation type="submission" date="2024-07" db="EMBL/GenBank/DDBJ databases">
        <title>Description of Labrys sedimenti sp. nov., isolated from a diclofenac-degrading enrichment culture.</title>
        <authorList>
            <person name="Tancsics A."/>
            <person name="Csepanyi A."/>
        </authorList>
    </citation>
    <scope>NUCLEOTIDE SEQUENCE [LARGE SCALE GENOMIC DNA]</scope>
    <source>
        <strain evidence="2 3">LMG 23578</strain>
    </source>
</reference>
<comment type="caution">
    <text evidence="2">The sequence shown here is derived from an EMBL/GenBank/DDBJ whole genome shotgun (WGS) entry which is preliminary data.</text>
</comment>
<evidence type="ECO:0000256" key="1">
    <source>
        <dbReference type="SAM" id="SignalP"/>
    </source>
</evidence>
<organism evidence="2 3">
    <name type="scientific">Labrys neptuniae</name>
    <dbReference type="NCBI Taxonomy" id="376174"/>
    <lineage>
        <taxon>Bacteria</taxon>
        <taxon>Pseudomonadati</taxon>
        <taxon>Pseudomonadota</taxon>
        <taxon>Alphaproteobacteria</taxon>
        <taxon>Hyphomicrobiales</taxon>
        <taxon>Xanthobacteraceae</taxon>
        <taxon>Labrys</taxon>
    </lineage>
</organism>
<feature type="chain" id="PRO_5046750612" evidence="1">
    <location>
        <begin position="22"/>
        <end position="212"/>
    </location>
</feature>
<name>A0ABV3PTX1_9HYPH</name>
<dbReference type="RefSeq" id="WP_367625599.1">
    <property type="nucleotide sequence ID" value="NZ_JBFNQD010000009.1"/>
</dbReference>
<dbReference type="EMBL" id="JBFNQD010000009">
    <property type="protein sequence ID" value="MEW9308603.1"/>
    <property type="molecule type" value="Genomic_DNA"/>
</dbReference>
<sequence>MAGKSLMIGLLVAIAASQVQAEEALPEPFVRAWQACQDRMASQPDDWIGWRRDFFNGYGDNFAYWSQEMAIAGQPAVLRTETLIDGIHAVSAIYCFQVDGRPALTHTVMTTVNSAEGPNRDARLKREGWVFFKPDGSLDKVIGRLVDDTGKSRRLDEAGWVPGRGCDQQKVFLFERADDVTKAYVAEMGNIEGQRPAFKPKELNWCDKAQTP</sequence>